<organism evidence="2 3">
    <name type="scientific">Zymoseptoria tritici (strain ST99CH_3D7)</name>
    <dbReference type="NCBI Taxonomy" id="1276538"/>
    <lineage>
        <taxon>Eukaryota</taxon>
        <taxon>Fungi</taxon>
        <taxon>Dikarya</taxon>
        <taxon>Ascomycota</taxon>
        <taxon>Pezizomycotina</taxon>
        <taxon>Dothideomycetes</taxon>
        <taxon>Dothideomycetidae</taxon>
        <taxon>Mycosphaerellales</taxon>
        <taxon>Mycosphaerellaceae</taxon>
        <taxon>Zymoseptoria</taxon>
    </lineage>
</organism>
<proteinExistence type="predicted"/>
<dbReference type="EMBL" id="LT853697">
    <property type="protein sequence ID" value="SMQ51566.1"/>
    <property type="molecule type" value="Genomic_DNA"/>
</dbReference>
<reference evidence="2 3" key="1">
    <citation type="submission" date="2016-06" db="EMBL/GenBank/DDBJ databases">
        <authorList>
            <person name="Kjaerup R.B."/>
            <person name="Dalgaard T.S."/>
            <person name="Juul-Madsen H.R."/>
        </authorList>
    </citation>
    <scope>NUCLEOTIDE SEQUENCE [LARGE SCALE GENOMIC DNA]</scope>
</reference>
<sequence length="127" mass="13889">MSIQHDNTTCSPSTLANPIDLPRNFALNTTRICGFNYPSSEPMQNFAACCASHPELSNACFHHCTTGYSVSAFQECIRIRVDVKAEVTCNIFPAKAIRRTQGDGWFLWGVGVLMGMVVGFGVFCGMT</sequence>
<accession>A0A1X7RVV7</accession>
<dbReference type="AlphaFoldDB" id="A0A1X7RVV7"/>
<dbReference type="Proteomes" id="UP000215127">
    <property type="component" value="Chromosome 6"/>
</dbReference>
<protein>
    <submittedName>
        <fullName evidence="2">Uncharacterized protein</fullName>
    </submittedName>
</protein>
<keyword evidence="1" id="KW-1133">Transmembrane helix</keyword>
<keyword evidence="3" id="KW-1185">Reference proteome</keyword>
<evidence type="ECO:0000313" key="2">
    <source>
        <dbReference type="EMBL" id="SMQ51566.1"/>
    </source>
</evidence>
<gene>
    <name evidence="2" type="ORF">ZT3D7_G6719</name>
</gene>
<evidence type="ECO:0000256" key="1">
    <source>
        <dbReference type="SAM" id="Phobius"/>
    </source>
</evidence>
<feature type="transmembrane region" description="Helical" evidence="1">
    <location>
        <begin position="105"/>
        <end position="123"/>
    </location>
</feature>
<keyword evidence="1" id="KW-0812">Transmembrane</keyword>
<name>A0A1X7RVV7_ZYMT9</name>
<keyword evidence="1" id="KW-0472">Membrane</keyword>
<evidence type="ECO:0000313" key="3">
    <source>
        <dbReference type="Proteomes" id="UP000215127"/>
    </source>
</evidence>